<comment type="similarity">
    <text evidence="2">Belongs to the peroxidase family.</text>
</comment>
<dbReference type="Pfam" id="PF00141">
    <property type="entry name" value="peroxidase"/>
    <property type="match status" value="1"/>
</dbReference>
<evidence type="ECO:0000256" key="1">
    <source>
        <dbReference type="ARBA" id="ARBA00023002"/>
    </source>
</evidence>
<dbReference type="InterPro" id="IPR044831">
    <property type="entry name" value="Ccp1-like"/>
</dbReference>
<dbReference type="GO" id="GO:0034599">
    <property type="term" value="P:cellular response to oxidative stress"/>
    <property type="evidence" value="ECO:0007669"/>
    <property type="project" value="InterPro"/>
</dbReference>
<dbReference type="PRINTS" id="PR00459">
    <property type="entry name" value="ASPEROXIDASE"/>
</dbReference>
<accession>A0AAN7KCG5</accession>
<evidence type="ECO:0000256" key="3">
    <source>
        <dbReference type="SAM" id="MobiDB-lite"/>
    </source>
</evidence>
<dbReference type="PANTHER" id="PTHR31356">
    <property type="entry name" value="THYLAKOID LUMENAL 29 KDA PROTEIN, CHLOROPLASTIC-RELATED"/>
    <property type="match status" value="1"/>
</dbReference>
<dbReference type="SUPFAM" id="SSF48113">
    <property type="entry name" value="Heme-dependent peroxidases"/>
    <property type="match status" value="1"/>
</dbReference>
<dbReference type="Proteomes" id="UP001346149">
    <property type="component" value="Unassembled WGS sequence"/>
</dbReference>
<dbReference type="InterPro" id="IPR002016">
    <property type="entry name" value="Haem_peroxidase"/>
</dbReference>
<dbReference type="Gene3D" id="1.10.520.10">
    <property type="match status" value="1"/>
</dbReference>
<dbReference type="GO" id="GO:0042744">
    <property type="term" value="P:hydrogen peroxide catabolic process"/>
    <property type="evidence" value="ECO:0007669"/>
    <property type="project" value="TreeGrafter"/>
</dbReference>
<dbReference type="GO" id="GO:0009507">
    <property type="term" value="C:chloroplast"/>
    <property type="evidence" value="ECO:0007669"/>
    <property type="project" value="TreeGrafter"/>
</dbReference>
<dbReference type="GO" id="GO:0020037">
    <property type="term" value="F:heme binding"/>
    <property type="evidence" value="ECO:0007669"/>
    <property type="project" value="InterPro"/>
</dbReference>
<evidence type="ECO:0000313" key="5">
    <source>
        <dbReference type="EMBL" id="KAK4764670.1"/>
    </source>
</evidence>
<evidence type="ECO:0000259" key="4">
    <source>
        <dbReference type="Pfam" id="PF00141"/>
    </source>
</evidence>
<comment type="caution">
    <text evidence="5">The sequence shown here is derived from an EMBL/GenBank/DDBJ whole genome shotgun (WGS) entry which is preliminary data.</text>
</comment>
<evidence type="ECO:0000313" key="6">
    <source>
        <dbReference type="Proteomes" id="UP001346149"/>
    </source>
</evidence>
<keyword evidence="6" id="KW-1185">Reference proteome</keyword>
<reference evidence="5 6" key="1">
    <citation type="journal article" date="2023" name="Hortic Res">
        <title>Pangenome of water caltrop reveals structural variations and asymmetric subgenome divergence after allopolyploidization.</title>
        <authorList>
            <person name="Zhang X."/>
            <person name="Chen Y."/>
            <person name="Wang L."/>
            <person name="Yuan Y."/>
            <person name="Fang M."/>
            <person name="Shi L."/>
            <person name="Lu R."/>
            <person name="Comes H.P."/>
            <person name="Ma Y."/>
            <person name="Chen Y."/>
            <person name="Huang G."/>
            <person name="Zhou Y."/>
            <person name="Zheng Z."/>
            <person name="Qiu Y."/>
        </authorList>
    </citation>
    <scope>NUCLEOTIDE SEQUENCE [LARGE SCALE GENOMIC DNA]</scope>
    <source>
        <strain evidence="5">F231</strain>
    </source>
</reference>
<feature type="region of interest" description="Disordered" evidence="3">
    <location>
        <begin position="97"/>
        <end position="131"/>
    </location>
</feature>
<sequence length="166" mass="18419">MGKNYPNVNEDYQNAVEKAKKKLRVLIAEKNCAQIMLHLVWTMRYPAELARGGANNGLDIAIKLLEPIKEQFPILSYVDFYKLAGVVAVEVTGGPEIPLHPGREDTPEPPIEGRLPDASKATSSGVKKIESHEKGYQTEYMEVEKFSGGSDVVAAELAEKFQEECR</sequence>
<proteinExistence type="inferred from homology"/>
<dbReference type="PRINTS" id="PR00458">
    <property type="entry name" value="PEROXIDASE"/>
</dbReference>
<dbReference type="InterPro" id="IPR002207">
    <property type="entry name" value="Peroxidase_I"/>
</dbReference>
<protein>
    <recommendedName>
        <fullName evidence="4">Plant heme peroxidase family profile domain-containing protein</fullName>
    </recommendedName>
</protein>
<gene>
    <name evidence="5" type="ORF">SAY86_025760</name>
</gene>
<feature type="domain" description="Plant heme peroxidase family profile" evidence="4">
    <location>
        <begin position="52"/>
        <end position="123"/>
    </location>
</feature>
<organism evidence="5 6">
    <name type="scientific">Trapa natans</name>
    <name type="common">Water chestnut</name>
    <dbReference type="NCBI Taxonomy" id="22666"/>
    <lineage>
        <taxon>Eukaryota</taxon>
        <taxon>Viridiplantae</taxon>
        <taxon>Streptophyta</taxon>
        <taxon>Embryophyta</taxon>
        <taxon>Tracheophyta</taxon>
        <taxon>Spermatophyta</taxon>
        <taxon>Magnoliopsida</taxon>
        <taxon>eudicotyledons</taxon>
        <taxon>Gunneridae</taxon>
        <taxon>Pentapetalae</taxon>
        <taxon>rosids</taxon>
        <taxon>malvids</taxon>
        <taxon>Myrtales</taxon>
        <taxon>Lythraceae</taxon>
        <taxon>Trapa</taxon>
    </lineage>
</organism>
<name>A0AAN7KCG5_TRANT</name>
<evidence type="ECO:0000256" key="2">
    <source>
        <dbReference type="RuleBase" id="RU004241"/>
    </source>
</evidence>
<dbReference type="GO" id="GO:0000302">
    <property type="term" value="P:response to reactive oxygen species"/>
    <property type="evidence" value="ECO:0007669"/>
    <property type="project" value="TreeGrafter"/>
</dbReference>
<dbReference type="GO" id="GO:0004601">
    <property type="term" value="F:peroxidase activity"/>
    <property type="evidence" value="ECO:0007669"/>
    <property type="project" value="InterPro"/>
</dbReference>
<dbReference type="EMBL" id="JAXQNO010000023">
    <property type="protein sequence ID" value="KAK4764670.1"/>
    <property type="molecule type" value="Genomic_DNA"/>
</dbReference>
<keyword evidence="1" id="KW-0560">Oxidoreductase</keyword>
<dbReference type="PANTHER" id="PTHR31356:SF59">
    <property type="entry name" value="L-ASCORBATE PEROXIDASE 1, CYTOSOLIC"/>
    <property type="match status" value="1"/>
</dbReference>
<dbReference type="InterPro" id="IPR010255">
    <property type="entry name" value="Haem_peroxidase_sf"/>
</dbReference>
<dbReference type="AlphaFoldDB" id="A0AAN7KCG5"/>